<organism evidence="2">
    <name type="scientific">Zea mays</name>
    <name type="common">Maize</name>
    <dbReference type="NCBI Taxonomy" id="4577"/>
    <lineage>
        <taxon>Eukaryota</taxon>
        <taxon>Viridiplantae</taxon>
        <taxon>Streptophyta</taxon>
        <taxon>Embryophyta</taxon>
        <taxon>Tracheophyta</taxon>
        <taxon>Spermatophyta</taxon>
        <taxon>Magnoliopsida</taxon>
        <taxon>Liliopsida</taxon>
        <taxon>Poales</taxon>
        <taxon>Poaceae</taxon>
        <taxon>PACMAD clade</taxon>
        <taxon>Panicoideae</taxon>
        <taxon>Andropogonodae</taxon>
        <taxon>Andropogoneae</taxon>
        <taxon>Tripsacinae</taxon>
        <taxon>Zea</taxon>
    </lineage>
</organism>
<evidence type="ECO:0000259" key="1">
    <source>
        <dbReference type="Pfam" id="PF14291"/>
    </source>
</evidence>
<accession>A0A1D6HLP9</accession>
<evidence type="ECO:0000313" key="2">
    <source>
        <dbReference type="EMBL" id="AQK75312.1"/>
    </source>
</evidence>
<reference evidence="2" key="1">
    <citation type="submission" date="2015-12" db="EMBL/GenBank/DDBJ databases">
        <title>Update maize B73 reference genome by single molecule sequencing technologies.</title>
        <authorList>
            <consortium name="Maize Genome Sequencing Project"/>
            <person name="Ware D."/>
        </authorList>
    </citation>
    <scope>NUCLEOTIDE SEQUENCE</scope>
    <source>
        <tissue evidence="2">Seedling</tissue>
    </source>
</reference>
<dbReference type="ExpressionAtlas" id="A0A1D6HLP9">
    <property type="expression patterns" value="baseline"/>
</dbReference>
<dbReference type="InterPro" id="IPR025398">
    <property type="entry name" value="DUF4371"/>
</dbReference>
<dbReference type="EMBL" id="CM000781">
    <property type="protein sequence ID" value="AQK75312.1"/>
    <property type="molecule type" value="Genomic_DNA"/>
</dbReference>
<gene>
    <name evidence="2" type="ORF">ZEAMMB73_Zm00001d018228</name>
</gene>
<dbReference type="OMA" id="FENYRIV"/>
<dbReference type="InterPro" id="IPR012337">
    <property type="entry name" value="RNaseH-like_sf"/>
</dbReference>
<dbReference type="eggNOG" id="ENOG502QPQD">
    <property type="taxonomic scope" value="Eukaryota"/>
</dbReference>
<dbReference type="InParanoid" id="A0A1D6HLP9"/>
<dbReference type="STRING" id="4577.A0A1D6HLP9"/>
<name>A0A1D6HLP9_MAIZE</name>
<dbReference type="PANTHER" id="PTHR45749:SF24">
    <property type="entry name" value="TTF-TYPE DOMAIN-CONTAINING PROTEIN"/>
    <property type="match status" value="1"/>
</dbReference>
<sequence>MGNARIVVDIMPPRKYASGSQKRKRRKHTEDFVLSQKGAMDKFLKRDMGDPRNTNELAIVLVEPVDEQTGGNSEYQGPTDHNLFNSDSCTSSLAHDGYRDWKHISERLKEHENSAEHITEFDLVMQDHLRRIERKDIHYHYLSNKIQNELISLLASDITNTIIKIIKEAKYFSIILDCTPDVSHEEQMSLIVRCVNISCNKIEVEEYFLGFLKVDDTSGLGLFNILIDSLESFGLDIDDIRGQGYDNGSNMKGKHQGVQKRLLDKNPRAFYMPCACHSLNLTLCDMAKSCSKDVSFFGIVQRIYTLFSGSTKRWKVLLDHVPSLTVKSLCNTRWESRIKSVAAIRYQAPHIRAALFELHHASDTEPMAKSDAKSLYDLIGTFEFILGMVIWHDILYAVNVVSKKLQSSSMCLHSTLEQIDGIMSYFDKYRNEGFASSMVVAKDIASVMGVEASFPVKRCAIRKKHYDENNCSNEANLQGEKDFEVNYFLVMLDMASSSLKNRFEDL</sequence>
<dbReference type="Pfam" id="PF14291">
    <property type="entry name" value="DUF4371"/>
    <property type="match status" value="1"/>
</dbReference>
<dbReference type="PaxDb" id="4577-GRMZM2G151397_P01"/>
<proteinExistence type="predicted"/>
<dbReference type="SUPFAM" id="SSF53098">
    <property type="entry name" value="Ribonuclease H-like"/>
    <property type="match status" value="1"/>
</dbReference>
<dbReference type="PANTHER" id="PTHR45749">
    <property type="match status" value="1"/>
</dbReference>
<protein>
    <submittedName>
        <fullName evidence="2">General transcription factor 2-related zinc finger protein</fullName>
    </submittedName>
</protein>
<dbReference type="AlphaFoldDB" id="A0A1D6HLP9"/>
<dbReference type="IntAct" id="A0A1D6HLP9">
    <property type="interactions" value="1"/>
</dbReference>
<feature type="domain" description="DUF4371" evidence="1">
    <location>
        <begin position="142"/>
        <end position="257"/>
    </location>
</feature>